<feature type="coiled-coil region" evidence="1">
    <location>
        <begin position="213"/>
        <end position="240"/>
    </location>
</feature>
<feature type="coiled-coil region" evidence="1">
    <location>
        <begin position="85"/>
        <end position="112"/>
    </location>
</feature>
<evidence type="ECO:0000313" key="3">
    <source>
        <dbReference type="EMBL" id="PSB26801.1"/>
    </source>
</evidence>
<keyword evidence="2" id="KW-0472">Membrane</keyword>
<dbReference type="Proteomes" id="UP000239576">
    <property type="component" value="Unassembled WGS sequence"/>
</dbReference>
<keyword evidence="2" id="KW-1133">Transmembrane helix</keyword>
<gene>
    <name evidence="3" type="ORF">C7B82_18255</name>
</gene>
<dbReference type="AlphaFoldDB" id="A0A2T1E268"/>
<name>A0A2T1E268_9CYAN</name>
<dbReference type="RefSeq" id="WP_106257715.1">
    <property type="nucleotide sequence ID" value="NZ_CAWNSW010000139.1"/>
</dbReference>
<proteinExistence type="predicted"/>
<dbReference type="OrthoDB" id="529125at2"/>
<organism evidence="3 4">
    <name type="scientific">Stenomitos frigidus ULC18</name>
    <dbReference type="NCBI Taxonomy" id="2107698"/>
    <lineage>
        <taxon>Bacteria</taxon>
        <taxon>Bacillati</taxon>
        <taxon>Cyanobacteriota</taxon>
        <taxon>Cyanophyceae</taxon>
        <taxon>Leptolyngbyales</taxon>
        <taxon>Leptolyngbyaceae</taxon>
        <taxon>Stenomitos</taxon>
    </lineage>
</organism>
<feature type="transmembrane region" description="Helical" evidence="2">
    <location>
        <begin position="56"/>
        <end position="78"/>
    </location>
</feature>
<keyword evidence="4" id="KW-1185">Reference proteome</keyword>
<dbReference type="EMBL" id="PVWK01000099">
    <property type="protein sequence ID" value="PSB26801.1"/>
    <property type="molecule type" value="Genomic_DNA"/>
</dbReference>
<keyword evidence="1" id="KW-0175">Coiled coil</keyword>
<keyword evidence="2" id="KW-0812">Transmembrane</keyword>
<reference evidence="4" key="1">
    <citation type="submission" date="2018-02" db="EMBL/GenBank/DDBJ databases">
        <authorList>
            <person name="Moore K."/>
            <person name="Momper L."/>
        </authorList>
    </citation>
    <scope>NUCLEOTIDE SEQUENCE [LARGE SCALE GENOMIC DNA]</scope>
    <source>
        <strain evidence="4">ULC18</strain>
    </source>
</reference>
<evidence type="ECO:0000256" key="1">
    <source>
        <dbReference type="SAM" id="Coils"/>
    </source>
</evidence>
<protein>
    <submittedName>
        <fullName evidence="3">Uncharacterized protein</fullName>
    </submittedName>
</protein>
<evidence type="ECO:0000313" key="4">
    <source>
        <dbReference type="Proteomes" id="UP000239576"/>
    </source>
</evidence>
<accession>A0A2T1E268</accession>
<comment type="caution">
    <text evidence="3">The sequence shown here is derived from an EMBL/GenBank/DDBJ whole genome shotgun (WGS) entry which is preliminary data.</text>
</comment>
<sequence length="279" mass="29628">MSVSPLKNPVLPAAVLASAVFSSLTVPLAVLGSGPVDIQLNQEPVFSGTIKDFAAPYVGVVGILSIGAGVAGVAIAGWQQSSRKSGQVEAKLSSLQRKLEAKELQLQAAMLSEQRLEASGLDFFLEDETRPEAALLATATPPRVSVTQAKAPVNQTRISQAQSLQPAIDPEQTQATAQSVVSTLAAAQAFLSFTRSNGSMLPSDDGQLMAKKLPAANTSLQELQDQLKQIMSQVETLRYSLEAEPVVKPQQSTYTVNATEHLHHRPAAKSQWIMQSMAS</sequence>
<reference evidence="3 4" key="2">
    <citation type="submission" date="2018-03" db="EMBL/GenBank/DDBJ databases">
        <title>The ancient ancestry and fast evolution of plastids.</title>
        <authorList>
            <person name="Moore K.R."/>
            <person name="Magnabosco C."/>
            <person name="Momper L."/>
            <person name="Gold D.A."/>
            <person name="Bosak T."/>
            <person name="Fournier G.P."/>
        </authorList>
    </citation>
    <scope>NUCLEOTIDE SEQUENCE [LARGE SCALE GENOMIC DNA]</scope>
    <source>
        <strain evidence="3 4">ULC18</strain>
    </source>
</reference>
<evidence type="ECO:0000256" key="2">
    <source>
        <dbReference type="SAM" id="Phobius"/>
    </source>
</evidence>